<evidence type="ECO:0000256" key="4">
    <source>
        <dbReference type="ARBA" id="ARBA00022729"/>
    </source>
</evidence>
<dbReference type="PROSITE" id="PS50983">
    <property type="entry name" value="FE_B12_PBP"/>
    <property type="match status" value="1"/>
</dbReference>
<evidence type="ECO:0000259" key="8">
    <source>
        <dbReference type="PROSITE" id="PS50983"/>
    </source>
</evidence>
<dbReference type="Proteomes" id="UP001519328">
    <property type="component" value="Unassembled WGS sequence"/>
</dbReference>
<evidence type="ECO:0000256" key="6">
    <source>
        <dbReference type="SAM" id="MobiDB-lite"/>
    </source>
</evidence>
<feature type="signal peptide" evidence="7">
    <location>
        <begin position="1"/>
        <end position="26"/>
    </location>
</feature>
<keyword evidence="10" id="KW-1185">Reference proteome</keyword>
<dbReference type="PROSITE" id="PS51257">
    <property type="entry name" value="PROKAR_LIPOPROTEIN"/>
    <property type="match status" value="1"/>
</dbReference>
<dbReference type="PANTHER" id="PTHR30532:SF29">
    <property type="entry name" value="FE(3+) DICITRATE-BINDING PERIPLASMIC PROTEIN"/>
    <property type="match status" value="1"/>
</dbReference>
<accession>A0ABS4H8Q7</accession>
<name>A0ABS4H8Q7_9BACI</name>
<dbReference type="Gene3D" id="3.40.50.1980">
    <property type="entry name" value="Nitrogenase molybdenum iron protein domain"/>
    <property type="match status" value="2"/>
</dbReference>
<feature type="chain" id="PRO_5046188930" evidence="7">
    <location>
        <begin position="27"/>
        <end position="321"/>
    </location>
</feature>
<evidence type="ECO:0000256" key="1">
    <source>
        <dbReference type="ARBA" id="ARBA00004193"/>
    </source>
</evidence>
<feature type="coiled-coil region" evidence="5">
    <location>
        <begin position="169"/>
        <end position="196"/>
    </location>
</feature>
<gene>
    <name evidence="9" type="ORF">J2Z82_000203</name>
</gene>
<dbReference type="RefSeq" id="WP_209478927.1">
    <property type="nucleotide sequence ID" value="NZ_JAGGKK010000001.1"/>
</dbReference>
<dbReference type="InterPro" id="IPR002491">
    <property type="entry name" value="ABC_transptr_periplasmic_BD"/>
</dbReference>
<keyword evidence="5" id="KW-0175">Coiled coil</keyword>
<evidence type="ECO:0000256" key="2">
    <source>
        <dbReference type="ARBA" id="ARBA00008814"/>
    </source>
</evidence>
<comment type="similarity">
    <text evidence="2">Belongs to the bacterial solute-binding protein 8 family.</text>
</comment>
<feature type="domain" description="Fe/B12 periplasmic-binding" evidence="8">
    <location>
        <begin position="62"/>
        <end position="321"/>
    </location>
</feature>
<dbReference type="InterPro" id="IPR051313">
    <property type="entry name" value="Bact_iron-sidero_bind"/>
</dbReference>
<protein>
    <submittedName>
        <fullName evidence="9">Iron complex transport system substrate-binding protein</fullName>
    </submittedName>
</protein>
<evidence type="ECO:0000256" key="5">
    <source>
        <dbReference type="SAM" id="Coils"/>
    </source>
</evidence>
<keyword evidence="3" id="KW-0813">Transport</keyword>
<dbReference type="Pfam" id="PF01497">
    <property type="entry name" value="Peripla_BP_2"/>
    <property type="match status" value="1"/>
</dbReference>
<evidence type="ECO:0000256" key="7">
    <source>
        <dbReference type="SAM" id="SignalP"/>
    </source>
</evidence>
<dbReference type="EMBL" id="JAGGKK010000001">
    <property type="protein sequence ID" value="MBP1947280.1"/>
    <property type="molecule type" value="Genomic_DNA"/>
</dbReference>
<feature type="region of interest" description="Disordered" evidence="6">
    <location>
        <begin position="30"/>
        <end position="53"/>
    </location>
</feature>
<keyword evidence="4 7" id="KW-0732">Signal</keyword>
<comment type="caution">
    <text evidence="9">The sequence shown here is derived from an EMBL/GenBank/DDBJ whole genome shotgun (WGS) entry which is preliminary data.</text>
</comment>
<reference evidence="9 10" key="1">
    <citation type="submission" date="2021-03" db="EMBL/GenBank/DDBJ databases">
        <title>Genomic Encyclopedia of Type Strains, Phase IV (KMG-IV): sequencing the most valuable type-strain genomes for metagenomic binning, comparative biology and taxonomic classification.</title>
        <authorList>
            <person name="Goeker M."/>
        </authorList>
    </citation>
    <scope>NUCLEOTIDE SEQUENCE [LARGE SCALE GENOMIC DNA]</scope>
    <source>
        <strain evidence="9 10">DSM 21085</strain>
    </source>
</reference>
<dbReference type="PANTHER" id="PTHR30532">
    <property type="entry name" value="IRON III DICITRATE-BINDING PERIPLASMIC PROTEIN"/>
    <property type="match status" value="1"/>
</dbReference>
<sequence length="321" mass="35797">MFKIKKSRFLLMNFTLLLILIISACGGDNSDSTSDGSDQDSKQNSEVTVDSKMGEVTLPTDAERIIAPFHEDALLALGVTPVAKWAIGQSIQNYLEYELMDLPKIEWNLPLEQVLNQNPDLIILEHGIDSYEGSYEDYQKIAPTYVMKEETTNSWRKQIETFGKILGKEDKADEALNQYKDKVENAKETLSGAIGDETVAAIWATGNQFFVFEENRHSAEVLYSELGINSPELIKNLGEAQTQWNPLSLEKLSELKADHVFLLASEGEQGIDTLKNSDVWQSTPAAENGNVYTLNDPSNWTNKGLIASEKTIDDVLKALTK</sequence>
<comment type="subcellular location">
    <subcellularLocation>
        <location evidence="1">Cell membrane</location>
        <topology evidence="1">Lipid-anchor</topology>
    </subcellularLocation>
</comment>
<dbReference type="SUPFAM" id="SSF53807">
    <property type="entry name" value="Helical backbone' metal receptor"/>
    <property type="match status" value="1"/>
</dbReference>
<evidence type="ECO:0000313" key="10">
    <source>
        <dbReference type="Proteomes" id="UP001519328"/>
    </source>
</evidence>
<dbReference type="CDD" id="cd01138">
    <property type="entry name" value="FeuA"/>
    <property type="match status" value="1"/>
</dbReference>
<organism evidence="9 10">
    <name type="scientific">Virgibacillus litoralis</name>
    <dbReference type="NCBI Taxonomy" id="578221"/>
    <lineage>
        <taxon>Bacteria</taxon>
        <taxon>Bacillati</taxon>
        <taxon>Bacillota</taxon>
        <taxon>Bacilli</taxon>
        <taxon>Bacillales</taxon>
        <taxon>Bacillaceae</taxon>
        <taxon>Virgibacillus</taxon>
    </lineage>
</organism>
<evidence type="ECO:0000256" key="3">
    <source>
        <dbReference type="ARBA" id="ARBA00022448"/>
    </source>
</evidence>
<evidence type="ECO:0000313" key="9">
    <source>
        <dbReference type="EMBL" id="MBP1947280.1"/>
    </source>
</evidence>
<proteinExistence type="inferred from homology"/>